<sequence>MTESTLLGPSLTEQSIRDAVRDWYIALDQHVPLEQVLPYLVQDGLEMRFPEATLTTLDEFKGWYEAVTNRFFDEVHELKSVEVEPTARGEALVKVVVNWQAHIWNPPAARSQWLGFDAYQTWIVVAGEDGSPLVKTYIVDDLDPMEGSASL</sequence>
<dbReference type="EMBL" id="CP163440">
    <property type="protein sequence ID" value="XDQ66576.1"/>
    <property type="molecule type" value="Genomic_DNA"/>
</dbReference>
<protein>
    <submittedName>
        <fullName evidence="1">Nuclear transport factor 2 family protein</fullName>
    </submittedName>
</protein>
<evidence type="ECO:0000313" key="1">
    <source>
        <dbReference type="EMBL" id="XDQ66576.1"/>
    </source>
</evidence>
<dbReference type="SUPFAM" id="SSF54427">
    <property type="entry name" value="NTF2-like"/>
    <property type="match status" value="1"/>
</dbReference>
<gene>
    <name evidence="1" type="ORF">AB5J50_40135</name>
</gene>
<accession>A0AB39SK16</accession>
<name>A0AB39SK16_9ACTN</name>
<proteinExistence type="predicted"/>
<reference evidence="1" key="1">
    <citation type="submission" date="2024-07" db="EMBL/GenBank/DDBJ databases">
        <authorList>
            <person name="Yu S.T."/>
        </authorList>
    </citation>
    <scope>NUCLEOTIDE SEQUENCE</scope>
    <source>
        <strain evidence="1">R35</strain>
    </source>
</reference>
<dbReference type="AlphaFoldDB" id="A0AB39SK16"/>
<organism evidence="1">
    <name type="scientific">Streptomyces sp. R35</name>
    <dbReference type="NCBI Taxonomy" id="3238630"/>
    <lineage>
        <taxon>Bacteria</taxon>
        <taxon>Bacillati</taxon>
        <taxon>Actinomycetota</taxon>
        <taxon>Actinomycetes</taxon>
        <taxon>Kitasatosporales</taxon>
        <taxon>Streptomycetaceae</taxon>
        <taxon>Streptomyces</taxon>
    </lineage>
</organism>
<dbReference type="InterPro" id="IPR032710">
    <property type="entry name" value="NTF2-like_dom_sf"/>
</dbReference>
<dbReference type="RefSeq" id="WP_369263573.1">
    <property type="nucleotide sequence ID" value="NZ_CP163440.1"/>
</dbReference>